<feature type="transmembrane region" description="Helical" evidence="1">
    <location>
        <begin position="193"/>
        <end position="213"/>
    </location>
</feature>
<dbReference type="Pfam" id="PF01944">
    <property type="entry name" value="SpoIIM"/>
    <property type="match status" value="1"/>
</dbReference>
<dbReference type="PANTHER" id="PTHR35337:SF1">
    <property type="entry name" value="SLR1478 PROTEIN"/>
    <property type="match status" value="1"/>
</dbReference>
<keyword evidence="1" id="KW-0472">Membrane</keyword>
<dbReference type="PANTHER" id="PTHR35337">
    <property type="entry name" value="SLR1478 PROTEIN"/>
    <property type="match status" value="1"/>
</dbReference>
<feature type="non-terminal residue" evidence="2">
    <location>
        <position position="1"/>
    </location>
</feature>
<organism evidence="2 3">
    <name type="scientific">Kouleothrix aurantiaca</name>
    <dbReference type="NCBI Taxonomy" id="186479"/>
    <lineage>
        <taxon>Bacteria</taxon>
        <taxon>Bacillati</taxon>
        <taxon>Chloroflexota</taxon>
        <taxon>Chloroflexia</taxon>
        <taxon>Chloroflexales</taxon>
        <taxon>Roseiflexineae</taxon>
        <taxon>Roseiflexaceae</taxon>
        <taxon>Kouleothrix</taxon>
    </lineage>
</organism>
<protein>
    <recommendedName>
        <fullName evidence="4">Stage II sporulation protein M</fullName>
    </recommendedName>
</protein>
<evidence type="ECO:0000313" key="3">
    <source>
        <dbReference type="Proteomes" id="UP000050509"/>
    </source>
</evidence>
<keyword evidence="3" id="KW-1185">Reference proteome</keyword>
<dbReference type="PATRIC" id="fig|186479.3.peg.5459"/>
<reference evidence="2 3" key="1">
    <citation type="submission" date="2015-09" db="EMBL/GenBank/DDBJ databases">
        <title>Draft genome sequence of Kouleothrix aurantiaca JCM 19913.</title>
        <authorList>
            <person name="Hemp J."/>
        </authorList>
    </citation>
    <scope>NUCLEOTIDE SEQUENCE [LARGE SCALE GENOMIC DNA]</scope>
    <source>
        <strain evidence="2 3">COM-B</strain>
    </source>
</reference>
<dbReference type="Proteomes" id="UP000050509">
    <property type="component" value="Unassembled WGS sequence"/>
</dbReference>
<feature type="transmembrane region" description="Helical" evidence="1">
    <location>
        <begin position="101"/>
        <end position="123"/>
    </location>
</feature>
<feature type="transmembrane region" description="Helical" evidence="1">
    <location>
        <begin position="73"/>
        <end position="94"/>
    </location>
</feature>
<dbReference type="EMBL" id="LJCR01002665">
    <property type="protein sequence ID" value="KPV48425.1"/>
    <property type="molecule type" value="Genomic_DNA"/>
</dbReference>
<proteinExistence type="predicted"/>
<keyword evidence="1" id="KW-0812">Transmembrane</keyword>
<feature type="transmembrane region" description="Helical" evidence="1">
    <location>
        <begin position="167"/>
        <end position="187"/>
    </location>
</feature>
<dbReference type="InterPro" id="IPR002798">
    <property type="entry name" value="SpoIIM-like"/>
</dbReference>
<dbReference type="AlphaFoldDB" id="A0A0P9EVP2"/>
<gene>
    <name evidence="2" type="ORF">SE17_38145</name>
</gene>
<feature type="transmembrane region" description="Helical" evidence="1">
    <location>
        <begin position="129"/>
        <end position="147"/>
    </location>
</feature>
<feature type="transmembrane region" description="Helical" evidence="1">
    <location>
        <begin position="7"/>
        <end position="27"/>
    </location>
</feature>
<evidence type="ECO:0000256" key="1">
    <source>
        <dbReference type="SAM" id="Phobius"/>
    </source>
</evidence>
<sequence length="224" mass="23682">FRATWAYTLAAFLMFFLPAVASFGIAYRDPAAGAALFPGLEDRIQDIRDKHEWWNDLNDGNAAGASMIMTNNIRVTILAFAGGVLLGLFTLYVLVQNGLMLGIVAGAAQSLGFASNLWGFVAAHGTLELSAIFIAGGAGMQLGWALVRPGLLTRRAALLLATRRAALLLLGCVPILVVAGTIEGFLSPSAAPLWVKLAVSLLSGLLLYSYLLLAGRTRGTARYA</sequence>
<comment type="caution">
    <text evidence="2">The sequence shown here is derived from an EMBL/GenBank/DDBJ whole genome shotgun (WGS) entry which is preliminary data.</text>
</comment>
<name>A0A0P9EVP2_9CHLR</name>
<evidence type="ECO:0008006" key="4">
    <source>
        <dbReference type="Google" id="ProtNLM"/>
    </source>
</evidence>
<evidence type="ECO:0000313" key="2">
    <source>
        <dbReference type="EMBL" id="KPV48425.1"/>
    </source>
</evidence>
<accession>A0A0P9EVP2</accession>
<keyword evidence="1" id="KW-1133">Transmembrane helix</keyword>